<proteinExistence type="predicted"/>
<dbReference type="GO" id="GO:0016757">
    <property type="term" value="F:glycosyltransferase activity"/>
    <property type="evidence" value="ECO:0007669"/>
    <property type="project" value="UniProtKB-KW"/>
</dbReference>
<dbReference type="EC" id="2.4.-.-" evidence="1"/>
<protein>
    <submittedName>
        <fullName evidence="1">Glycosyltransferase family 4 protein</fullName>
        <ecNumber evidence="1">2.4.-.-</ecNumber>
    </submittedName>
</protein>
<dbReference type="PANTHER" id="PTHR12526">
    <property type="entry name" value="GLYCOSYLTRANSFERASE"/>
    <property type="match status" value="1"/>
</dbReference>
<sequence length="348" mass="37699">MTDVYFAIPGDIDTLTGGYAYDKRLIAELRVLGLTIKHLQLSKRFPVPDAEAFADAAAQFAALPDGAIVIVDGLAFGVMDSIAVQQAQRLTIIALCHHPLMLETGLSRAQVQQLFLSEQRALHSAKAVIVTSRMTANILIDQFTIPADRIVVALPGTDAQPFAPCVGNPPVLLTLATLTRRKGHDVLIDALSRIQHLEWRARFVGGMHFDLEWAQLLQQKVNSFGLNERISFVGSVENAAQEYSRADIFVLPSLFEGYGMAFAEALSFGLPILAARAGAVPDLVPDTAGILVPPNDSIALADALQTLLVDAAQRKHYQTGAQTAARNLPNWNETAVAVARLINKIQIH</sequence>
<evidence type="ECO:0000313" key="1">
    <source>
        <dbReference type="EMBL" id="MFC3115315.1"/>
    </source>
</evidence>
<dbReference type="Proteomes" id="UP001595555">
    <property type="component" value="Unassembled WGS sequence"/>
</dbReference>
<accession>A0ABV7FDD4</accession>
<keyword evidence="1" id="KW-0808">Transferase</keyword>
<dbReference type="Gene3D" id="3.40.50.2000">
    <property type="entry name" value="Glycogen Phosphorylase B"/>
    <property type="match status" value="2"/>
</dbReference>
<dbReference type="EMBL" id="JBHRTF010000003">
    <property type="protein sequence ID" value="MFC3115315.1"/>
    <property type="molecule type" value="Genomic_DNA"/>
</dbReference>
<dbReference type="CDD" id="cd03801">
    <property type="entry name" value="GT4_PimA-like"/>
    <property type="match status" value="1"/>
</dbReference>
<dbReference type="RefSeq" id="WP_378117499.1">
    <property type="nucleotide sequence ID" value="NZ_JBHRTF010000003.1"/>
</dbReference>
<reference evidence="2" key="1">
    <citation type="journal article" date="2019" name="Int. J. Syst. Evol. Microbiol.">
        <title>The Global Catalogue of Microorganisms (GCM) 10K type strain sequencing project: providing services to taxonomists for standard genome sequencing and annotation.</title>
        <authorList>
            <consortium name="The Broad Institute Genomics Platform"/>
            <consortium name="The Broad Institute Genome Sequencing Center for Infectious Disease"/>
            <person name="Wu L."/>
            <person name="Ma J."/>
        </authorList>
    </citation>
    <scope>NUCLEOTIDE SEQUENCE [LARGE SCALE GENOMIC DNA]</scope>
    <source>
        <strain evidence="2">KCTC 52237</strain>
    </source>
</reference>
<keyword evidence="2" id="KW-1185">Reference proteome</keyword>
<gene>
    <name evidence="1" type="ORF">ACFODX_07080</name>
</gene>
<comment type="caution">
    <text evidence="1">The sequence shown here is derived from an EMBL/GenBank/DDBJ whole genome shotgun (WGS) entry which is preliminary data.</text>
</comment>
<keyword evidence="1" id="KW-0328">Glycosyltransferase</keyword>
<name>A0ABV7FDD4_9GAMM</name>
<dbReference type="SUPFAM" id="SSF53756">
    <property type="entry name" value="UDP-Glycosyltransferase/glycogen phosphorylase"/>
    <property type="match status" value="1"/>
</dbReference>
<dbReference type="Pfam" id="PF13692">
    <property type="entry name" value="Glyco_trans_1_4"/>
    <property type="match status" value="1"/>
</dbReference>
<organism evidence="1 2">
    <name type="scientific">Cellvibrio fontiphilus</name>
    <dbReference type="NCBI Taxonomy" id="1815559"/>
    <lineage>
        <taxon>Bacteria</taxon>
        <taxon>Pseudomonadati</taxon>
        <taxon>Pseudomonadota</taxon>
        <taxon>Gammaproteobacteria</taxon>
        <taxon>Cellvibrionales</taxon>
        <taxon>Cellvibrionaceae</taxon>
        <taxon>Cellvibrio</taxon>
    </lineage>
</organism>
<evidence type="ECO:0000313" key="2">
    <source>
        <dbReference type="Proteomes" id="UP001595555"/>
    </source>
</evidence>